<evidence type="ECO:0000259" key="9">
    <source>
        <dbReference type="SMART" id="SM00235"/>
    </source>
</evidence>
<reference evidence="11" key="1">
    <citation type="submission" date="2025-08" db="UniProtKB">
        <authorList>
            <consortium name="RefSeq"/>
        </authorList>
    </citation>
    <scope>IDENTIFICATION</scope>
    <source>
        <tissue evidence="11">Blood</tissue>
    </source>
</reference>
<evidence type="ECO:0000256" key="7">
    <source>
        <dbReference type="ARBA" id="ARBA00023145"/>
    </source>
</evidence>
<keyword evidence="10" id="KW-1185">Reference proteome</keyword>
<gene>
    <name evidence="11" type="primary">MMP26</name>
</gene>
<dbReference type="InterPro" id="IPR006026">
    <property type="entry name" value="Peptidase_Metallo"/>
</dbReference>
<dbReference type="PRINTS" id="PR00138">
    <property type="entry name" value="MATRIXIN"/>
</dbReference>
<keyword evidence="6" id="KW-0862">Zinc</keyword>
<accession>A0ABM4PSX3</accession>
<evidence type="ECO:0000256" key="1">
    <source>
        <dbReference type="ARBA" id="ARBA00001947"/>
    </source>
</evidence>
<feature type="domain" description="Peptidase metallopeptidase" evidence="9">
    <location>
        <begin position="95"/>
        <end position="254"/>
    </location>
</feature>
<comment type="similarity">
    <text evidence="2">Belongs to the peptidase M10A family.</text>
</comment>
<dbReference type="SMART" id="SM00235">
    <property type="entry name" value="ZnMc"/>
    <property type="match status" value="1"/>
</dbReference>
<evidence type="ECO:0000256" key="5">
    <source>
        <dbReference type="ARBA" id="ARBA00022801"/>
    </source>
</evidence>
<proteinExistence type="inferred from homology"/>
<evidence type="ECO:0000256" key="2">
    <source>
        <dbReference type="ARBA" id="ARBA00010370"/>
    </source>
</evidence>
<keyword evidence="3" id="KW-0645">Protease</keyword>
<sequence>MRPATLIATIFLPWCLPFPVPPATHRRGLDFVTDYFHQFFLPTKESPLLTQRREIQLLQQLPLNETDIQNEQMLAMQHRPRCGVTEVANSSVFPGSSKWNKHTLTYRIINYPREMKRDTVKDIILDALSIWSNVTSLIFQEAKSQDADITLSFWDLAHGDDWPFDGPGGILGHAFLPDSDAPGVIHFDKGEHWSNSYKGFNLFLVAIHELGHSLGLRHSGSQNSIMYPSYVYHDPRTFHLGVDDIQRIQQLYGMCLLEGRGFWGGNSNGSLLFSSFSTRKKMFI</sequence>
<name>A0ABM4PSX3_EQUPR</name>
<feature type="chain" id="PRO_5046608454" evidence="8">
    <location>
        <begin position="18"/>
        <end position="284"/>
    </location>
</feature>
<feature type="signal peptide" evidence="8">
    <location>
        <begin position="1"/>
        <end position="17"/>
    </location>
</feature>
<dbReference type="Pfam" id="PF00413">
    <property type="entry name" value="Peptidase_M10"/>
    <property type="match status" value="1"/>
</dbReference>
<dbReference type="GeneID" id="103553962"/>
<dbReference type="InterPro" id="IPR001818">
    <property type="entry name" value="Pept_M10_metallopeptidase"/>
</dbReference>
<dbReference type="InterPro" id="IPR024079">
    <property type="entry name" value="MetalloPept_cat_dom_sf"/>
</dbReference>
<organism evidence="10 11">
    <name type="scientific">Equus przewalskii</name>
    <name type="common">Przewalski's horse</name>
    <name type="synonym">Equus caballus przewalskii</name>
    <dbReference type="NCBI Taxonomy" id="9798"/>
    <lineage>
        <taxon>Eukaryota</taxon>
        <taxon>Metazoa</taxon>
        <taxon>Chordata</taxon>
        <taxon>Craniata</taxon>
        <taxon>Vertebrata</taxon>
        <taxon>Euteleostomi</taxon>
        <taxon>Mammalia</taxon>
        <taxon>Eutheria</taxon>
        <taxon>Laurasiatheria</taxon>
        <taxon>Perissodactyla</taxon>
        <taxon>Equidae</taxon>
        <taxon>Equus</taxon>
    </lineage>
</organism>
<protein>
    <submittedName>
        <fullName evidence="11">Matrix metalloproteinase-26 isoform X1</fullName>
    </submittedName>
</protein>
<evidence type="ECO:0000313" key="11">
    <source>
        <dbReference type="RefSeq" id="XP_070480298.1"/>
    </source>
</evidence>
<evidence type="ECO:0000313" key="10">
    <source>
        <dbReference type="Proteomes" id="UP001652662"/>
    </source>
</evidence>
<dbReference type="Proteomes" id="UP001652662">
    <property type="component" value="Chromosome 6"/>
</dbReference>
<dbReference type="InterPro" id="IPR021190">
    <property type="entry name" value="Pept_M10A"/>
</dbReference>
<dbReference type="GO" id="GO:0008237">
    <property type="term" value="F:metallopeptidase activity"/>
    <property type="evidence" value="ECO:0007669"/>
    <property type="project" value="UniProtKB-KW"/>
</dbReference>
<dbReference type="InterPro" id="IPR033739">
    <property type="entry name" value="M10A_MMP"/>
</dbReference>
<evidence type="ECO:0000256" key="3">
    <source>
        <dbReference type="ARBA" id="ARBA00022670"/>
    </source>
</evidence>
<evidence type="ECO:0000256" key="6">
    <source>
        <dbReference type="ARBA" id="ARBA00022833"/>
    </source>
</evidence>
<keyword evidence="5" id="KW-0378">Hydrolase</keyword>
<evidence type="ECO:0000256" key="8">
    <source>
        <dbReference type="SAM" id="SignalP"/>
    </source>
</evidence>
<keyword evidence="8" id="KW-0732">Signal</keyword>
<comment type="cofactor">
    <cofactor evidence="1">
        <name>Zn(2+)</name>
        <dbReference type="ChEBI" id="CHEBI:29105"/>
    </cofactor>
</comment>
<keyword evidence="7" id="KW-0865">Zymogen</keyword>
<dbReference type="RefSeq" id="XP_070480298.1">
    <property type="nucleotide sequence ID" value="XM_070624197.1"/>
</dbReference>
<dbReference type="CDD" id="cd04278">
    <property type="entry name" value="ZnMc_MMP"/>
    <property type="match status" value="1"/>
</dbReference>
<dbReference type="PANTHER" id="PTHR10201">
    <property type="entry name" value="MATRIX METALLOPROTEINASE"/>
    <property type="match status" value="1"/>
</dbReference>
<evidence type="ECO:0000256" key="4">
    <source>
        <dbReference type="ARBA" id="ARBA00022723"/>
    </source>
</evidence>
<keyword evidence="4" id="KW-0479">Metal-binding</keyword>
<dbReference type="Gene3D" id="3.40.390.10">
    <property type="entry name" value="Collagenase (Catalytic Domain)"/>
    <property type="match status" value="1"/>
</dbReference>
<dbReference type="SUPFAM" id="SSF55486">
    <property type="entry name" value="Metalloproteases ('zincins'), catalytic domain"/>
    <property type="match status" value="1"/>
</dbReference>
<keyword evidence="11" id="KW-0482">Metalloprotease</keyword>
<dbReference type="PANTHER" id="PTHR10201:SF76">
    <property type="entry name" value="MATRIX METALLOPROTEINASE-26"/>
    <property type="match status" value="1"/>
</dbReference>